<reference evidence="1 2" key="1">
    <citation type="journal article" date="2019" name="Sci. Rep.">
        <title>Orb-weaving spider Araneus ventricosus genome elucidates the spidroin gene catalogue.</title>
        <authorList>
            <person name="Kono N."/>
            <person name="Nakamura H."/>
            <person name="Ohtoshi R."/>
            <person name="Moran D.A.P."/>
            <person name="Shinohara A."/>
            <person name="Yoshida Y."/>
            <person name="Fujiwara M."/>
            <person name="Mori M."/>
            <person name="Tomita M."/>
            <person name="Arakawa K."/>
        </authorList>
    </citation>
    <scope>NUCLEOTIDE SEQUENCE [LARGE SCALE GENOMIC DNA]</scope>
</reference>
<protein>
    <submittedName>
        <fullName evidence="1">Uncharacterized protein</fullName>
    </submittedName>
</protein>
<keyword evidence="2" id="KW-1185">Reference proteome</keyword>
<sequence>MLGKHWSKVRLLKVLDNTNESCSFSPLDHACFAYYSLVVIRSSIFAKCNMIETTPQNLLDCVALVYDDLLKRPDLVLEVIKANDLMDLI</sequence>
<dbReference type="AlphaFoldDB" id="A0A4Y2I0C2"/>
<gene>
    <name evidence="1" type="ORF">AVEN_113406_1</name>
</gene>
<accession>A0A4Y2I0C2</accession>
<proteinExistence type="predicted"/>
<evidence type="ECO:0000313" key="1">
    <source>
        <dbReference type="EMBL" id="GBM71237.1"/>
    </source>
</evidence>
<organism evidence="1 2">
    <name type="scientific">Araneus ventricosus</name>
    <name type="common">Orbweaver spider</name>
    <name type="synonym">Epeira ventricosa</name>
    <dbReference type="NCBI Taxonomy" id="182803"/>
    <lineage>
        <taxon>Eukaryota</taxon>
        <taxon>Metazoa</taxon>
        <taxon>Ecdysozoa</taxon>
        <taxon>Arthropoda</taxon>
        <taxon>Chelicerata</taxon>
        <taxon>Arachnida</taxon>
        <taxon>Araneae</taxon>
        <taxon>Araneomorphae</taxon>
        <taxon>Entelegynae</taxon>
        <taxon>Araneoidea</taxon>
        <taxon>Araneidae</taxon>
        <taxon>Araneus</taxon>
    </lineage>
</organism>
<dbReference type="Proteomes" id="UP000499080">
    <property type="component" value="Unassembled WGS sequence"/>
</dbReference>
<evidence type="ECO:0000313" key="2">
    <source>
        <dbReference type="Proteomes" id="UP000499080"/>
    </source>
</evidence>
<comment type="caution">
    <text evidence="1">The sequence shown here is derived from an EMBL/GenBank/DDBJ whole genome shotgun (WGS) entry which is preliminary data.</text>
</comment>
<dbReference type="EMBL" id="BGPR01002301">
    <property type="protein sequence ID" value="GBM71237.1"/>
    <property type="molecule type" value="Genomic_DNA"/>
</dbReference>
<name>A0A4Y2I0C2_ARAVE</name>